<keyword evidence="1" id="KW-0812">Transmembrane</keyword>
<evidence type="ECO:0000313" key="3">
    <source>
        <dbReference type="Proteomes" id="UP000013911"/>
    </source>
</evidence>
<feature type="transmembrane region" description="Helical" evidence="1">
    <location>
        <begin position="65"/>
        <end position="83"/>
    </location>
</feature>
<keyword evidence="1" id="KW-1133">Transmembrane helix</keyword>
<feature type="transmembrane region" description="Helical" evidence="1">
    <location>
        <begin position="24"/>
        <end position="45"/>
    </location>
</feature>
<dbReference type="Proteomes" id="UP000013911">
    <property type="component" value="Unassembled WGS sequence"/>
</dbReference>
<accession>R7Z9H4</accession>
<gene>
    <name evidence="2" type="ORF">H131_19602</name>
</gene>
<feature type="transmembrane region" description="Helical" evidence="1">
    <location>
        <begin position="90"/>
        <end position="106"/>
    </location>
</feature>
<reference evidence="2 3" key="1">
    <citation type="submission" date="2013-04" db="EMBL/GenBank/DDBJ databases">
        <title>Draft genome of the heavy metal tolerant bacterium Lysinibacillus sphaericus strain OT4b.31.</title>
        <authorList>
            <person name="Pena-Montenegro T.D."/>
            <person name="Dussan J."/>
        </authorList>
    </citation>
    <scope>NUCLEOTIDE SEQUENCE [LARGE SCALE GENOMIC DNA]</scope>
    <source>
        <strain evidence="2 3">OT4b.31</strain>
    </source>
</reference>
<dbReference type="HOGENOM" id="CLU_2206815_0_0_9"/>
<name>R7Z9H4_LYSSH</name>
<sequence>MTGTAFMLKLLKLRWKKHHISKHLIGGFIGIVVICLVVGLIAWRFKVESCLMFTDYLGFMSLMNIFIKLTFIIYVAVSLFRLIMEEYNNHYGLPILNILSIAYMTVH</sequence>
<dbReference type="EMBL" id="AQPX01000028">
    <property type="protein sequence ID" value="EON70815.1"/>
    <property type="molecule type" value="Genomic_DNA"/>
</dbReference>
<evidence type="ECO:0000256" key="1">
    <source>
        <dbReference type="SAM" id="Phobius"/>
    </source>
</evidence>
<keyword evidence="1" id="KW-0472">Membrane</keyword>
<organism evidence="2 3">
    <name type="scientific">Lysinibacillus sphaericus OT4b.31</name>
    <dbReference type="NCBI Taxonomy" id="1285586"/>
    <lineage>
        <taxon>Bacteria</taxon>
        <taxon>Bacillati</taxon>
        <taxon>Bacillota</taxon>
        <taxon>Bacilli</taxon>
        <taxon>Bacillales</taxon>
        <taxon>Bacillaceae</taxon>
        <taxon>Lysinibacillus</taxon>
    </lineage>
</organism>
<evidence type="ECO:0000313" key="2">
    <source>
        <dbReference type="EMBL" id="EON70815.1"/>
    </source>
</evidence>
<proteinExistence type="predicted"/>
<dbReference type="AlphaFoldDB" id="R7Z9H4"/>
<protein>
    <submittedName>
        <fullName evidence="2">Bacitracin transporter permease BcrB</fullName>
    </submittedName>
</protein>
<comment type="caution">
    <text evidence="2">The sequence shown here is derived from an EMBL/GenBank/DDBJ whole genome shotgun (WGS) entry which is preliminary data.</text>
</comment>